<evidence type="ECO:0000256" key="1">
    <source>
        <dbReference type="SAM" id="MobiDB-lite"/>
    </source>
</evidence>
<evidence type="ECO:0000313" key="3">
    <source>
        <dbReference type="Proteomes" id="UP000807025"/>
    </source>
</evidence>
<feature type="compositionally biased region" description="Basic and acidic residues" evidence="1">
    <location>
        <begin position="84"/>
        <end position="98"/>
    </location>
</feature>
<accession>A0A9P5ZV32</accession>
<organism evidence="2 3">
    <name type="scientific">Pleurotus eryngii</name>
    <name type="common">Boletus of the steppes</name>
    <dbReference type="NCBI Taxonomy" id="5323"/>
    <lineage>
        <taxon>Eukaryota</taxon>
        <taxon>Fungi</taxon>
        <taxon>Dikarya</taxon>
        <taxon>Basidiomycota</taxon>
        <taxon>Agaricomycotina</taxon>
        <taxon>Agaricomycetes</taxon>
        <taxon>Agaricomycetidae</taxon>
        <taxon>Agaricales</taxon>
        <taxon>Pleurotineae</taxon>
        <taxon>Pleurotaceae</taxon>
        <taxon>Pleurotus</taxon>
    </lineage>
</organism>
<protein>
    <submittedName>
        <fullName evidence="2">Uncharacterized protein</fullName>
    </submittedName>
</protein>
<feature type="region of interest" description="Disordered" evidence="1">
    <location>
        <begin position="164"/>
        <end position="210"/>
    </location>
</feature>
<reference evidence="2" key="1">
    <citation type="submission" date="2020-11" db="EMBL/GenBank/DDBJ databases">
        <authorList>
            <consortium name="DOE Joint Genome Institute"/>
            <person name="Ahrendt S."/>
            <person name="Riley R."/>
            <person name="Andreopoulos W."/>
            <person name="Labutti K."/>
            <person name="Pangilinan J."/>
            <person name="Ruiz-Duenas F.J."/>
            <person name="Barrasa J.M."/>
            <person name="Sanchez-Garcia M."/>
            <person name="Camarero S."/>
            <person name="Miyauchi S."/>
            <person name="Serrano A."/>
            <person name="Linde D."/>
            <person name="Babiker R."/>
            <person name="Drula E."/>
            <person name="Ayuso-Fernandez I."/>
            <person name="Pacheco R."/>
            <person name="Padilla G."/>
            <person name="Ferreira P."/>
            <person name="Barriuso J."/>
            <person name="Kellner H."/>
            <person name="Castanera R."/>
            <person name="Alfaro M."/>
            <person name="Ramirez L."/>
            <person name="Pisabarro A.G."/>
            <person name="Kuo A."/>
            <person name="Tritt A."/>
            <person name="Lipzen A."/>
            <person name="He G."/>
            <person name="Yan M."/>
            <person name="Ng V."/>
            <person name="Cullen D."/>
            <person name="Martin F."/>
            <person name="Rosso M.-N."/>
            <person name="Henrissat B."/>
            <person name="Hibbett D."/>
            <person name="Martinez A.T."/>
            <person name="Grigoriev I.V."/>
        </authorList>
    </citation>
    <scope>NUCLEOTIDE SEQUENCE</scope>
    <source>
        <strain evidence="2">ATCC 90797</strain>
    </source>
</reference>
<gene>
    <name evidence="2" type="ORF">BDN71DRAFT_1507644</name>
</gene>
<dbReference type="AlphaFoldDB" id="A0A9P5ZV32"/>
<dbReference type="OrthoDB" id="2951589at2759"/>
<feature type="compositionally biased region" description="Basic and acidic residues" evidence="1">
    <location>
        <begin position="50"/>
        <end position="61"/>
    </location>
</feature>
<dbReference type="Proteomes" id="UP000807025">
    <property type="component" value="Unassembled WGS sequence"/>
</dbReference>
<keyword evidence="3" id="KW-1185">Reference proteome</keyword>
<sequence>MATQHSRRGNQVLDSGVEGFKHRPSPPSDTAPSRGWEPIYMPQEQAPKAVAREENIDRETFSSRPNPEQPNPPSRGWEPVYKPSSDDKQQPIANREEPENPAVAKFLQRQRRMPVTNACSLVRLQKKILPIMPKTTNRQVCGLPSISLPASVSPEISNALLDVSGQQKQQANEGPEIDAFKQRPSEPTPNPPSRGWAPVYKPSGEHPVDM</sequence>
<comment type="caution">
    <text evidence="2">The sequence shown here is derived from an EMBL/GenBank/DDBJ whole genome shotgun (WGS) entry which is preliminary data.</text>
</comment>
<feature type="region of interest" description="Disordered" evidence="1">
    <location>
        <begin position="1"/>
        <end position="111"/>
    </location>
</feature>
<evidence type="ECO:0000313" key="2">
    <source>
        <dbReference type="EMBL" id="KAF9494524.1"/>
    </source>
</evidence>
<proteinExistence type="predicted"/>
<dbReference type="EMBL" id="MU154572">
    <property type="protein sequence ID" value="KAF9494524.1"/>
    <property type="molecule type" value="Genomic_DNA"/>
</dbReference>
<name>A0A9P5ZV32_PLEER</name>